<proteinExistence type="predicted"/>
<protein>
    <submittedName>
        <fullName evidence="1">1139_t:CDS:1</fullName>
    </submittedName>
</protein>
<comment type="caution">
    <text evidence="1">The sequence shown here is derived from an EMBL/GenBank/DDBJ whole genome shotgun (WGS) entry which is preliminary data.</text>
</comment>
<evidence type="ECO:0000313" key="2">
    <source>
        <dbReference type="Proteomes" id="UP000789739"/>
    </source>
</evidence>
<accession>A0A9N9EJB7</accession>
<dbReference type="AlphaFoldDB" id="A0A9N9EJB7"/>
<evidence type="ECO:0000313" key="1">
    <source>
        <dbReference type="EMBL" id="CAG8676532.1"/>
    </source>
</evidence>
<reference evidence="1" key="1">
    <citation type="submission" date="2021-06" db="EMBL/GenBank/DDBJ databases">
        <authorList>
            <person name="Kallberg Y."/>
            <person name="Tangrot J."/>
            <person name="Rosling A."/>
        </authorList>
    </citation>
    <scope>NUCLEOTIDE SEQUENCE</scope>
    <source>
        <strain evidence="1">BR232B</strain>
    </source>
</reference>
<dbReference type="EMBL" id="CAJVPI010005976">
    <property type="protein sequence ID" value="CAG8676532.1"/>
    <property type="molecule type" value="Genomic_DNA"/>
</dbReference>
<dbReference type="OrthoDB" id="2431534at2759"/>
<name>A0A9N9EJB7_9GLOM</name>
<feature type="non-terminal residue" evidence="1">
    <location>
        <position position="257"/>
    </location>
</feature>
<gene>
    <name evidence="1" type="ORF">PBRASI_LOCUS11577</name>
</gene>
<feature type="non-terminal residue" evidence="1">
    <location>
        <position position="1"/>
    </location>
</feature>
<organism evidence="1 2">
    <name type="scientific">Paraglomus brasilianum</name>
    <dbReference type="NCBI Taxonomy" id="144538"/>
    <lineage>
        <taxon>Eukaryota</taxon>
        <taxon>Fungi</taxon>
        <taxon>Fungi incertae sedis</taxon>
        <taxon>Mucoromycota</taxon>
        <taxon>Glomeromycotina</taxon>
        <taxon>Glomeromycetes</taxon>
        <taxon>Paraglomerales</taxon>
        <taxon>Paraglomeraceae</taxon>
        <taxon>Paraglomus</taxon>
    </lineage>
</organism>
<sequence length="257" mass="29571">VKQLNDLQNIGFKLTDGLIGDTLVLFEHRLKDIGEVLIDAFAFVRGLNSSIILSICLRELLDPDKNLKRHDVLDYILDRIDNPEETAYRTLRSYNIGNPVNFHPRKNGSISSILKYAPIVYEFMLVKFGADSRIATYLMNEITAARIVKAKLHESNRSLVLSSASIETLWQELNTLFNAYYKAGVHFAPQLLFLFKTCLEEAVIACLFEGYLAKLFRYRVGFQSSRVDEIPPLQVTPLSHRKRKTIHEARMEWWHAI</sequence>
<keyword evidence="2" id="KW-1185">Reference proteome</keyword>
<dbReference type="Proteomes" id="UP000789739">
    <property type="component" value="Unassembled WGS sequence"/>
</dbReference>